<organism evidence="1 2">
    <name type="scientific">Phialemonium thermophilum</name>
    <dbReference type="NCBI Taxonomy" id="223376"/>
    <lineage>
        <taxon>Eukaryota</taxon>
        <taxon>Fungi</taxon>
        <taxon>Dikarya</taxon>
        <taxon>Ascomycota</taxon>
        <taxon>Pezizomycotina</taxon>
        <taxon>Sordariomycetes</taxon>
        <taxon>Sordariomycetidae</taxon>
        <taxon>Cephalothecales</taxon>
        <taxon>Cephalothecaceae</taxon>
        <taxon>Phialemonium</taxon>
    </lineage>
</organism>
<sequence length="94" mass="10629">MRRTTYTPMLAEPRGTQRCREPLVSGQEPLVPSRLSGAFQTRAAARYGLHITWSDERCPRAVTSLSYLSCQAAAGHVVWWVSLAYLYVWCRLVA</sequence>
<protein>
    <submittedName>
        <fullName evidence="1">Uncharacterized protein</fullName>
    </submittedName>
</protein>
<comment type="caution">
    <text evidence="1">The sequence shown here is derived from an EMBL/GenBank/DDBJ whole genome shotgun (WGS) entry which is preliminary data.</text>
</comment>
<gene>
    <name evidence="1" type="ORF">VTK73DRAFT_1322</name>
</gene>
<proteinExistence type="predicted"/>
<name>A0ABR3VTN8_9PEZI</name>
<dbReference type="EMBL" id="JAZHXJ010001318">
    <property type="protein sequence ID" value="KAL1845015.1"/>
    <property type="molecule type" value="Genomic_DNA"/>
</dbReference>
<accession>A0ABR3VTN8</accession>
<dbReference type="Proteomes" id="UP001586593">
    <property type="component" value="Unassembled WGS sequence"/>
</dbReference>
<keyword evidence="2" id="KW-1185">Reference proteome</keyword>
<evidence type="ECO:0000313" key="2">
    <source>
        <dbReference type="Proteomes" id="UP001586593"/>
    </source>
</evidence>
<reference evidence="1 2" key="1">
    <citation type="journal article" date="2024" name="Commun. Biol.">
        <title>Comparative genomic analysis of thermophilic fungi reveals convergent evolutionary adaptations and gene losses.</title>
        <authorList>
            <person name="Steindorff A.S."/>
            <person name="Aguilar-Pontes M.V."/>
            <person name="Robinson A.J."/>
            <person name="Andreopoulos B."/>
            <person name="LaButti K."/>
            <person name="Kuo A."/>
            <person name="Mondo S."/>
            <person name="Riley R."/>
            <person name="Otillar R."/>
            <person name="Haridas S."/>
            <person name="Lipzen A."/>
            <person name="Grimwood J."/>
            <person name="Schmutz J."/>
            <person name="Clum A."/>
            <person name="Reid I.D."/>
            <person name="Moisan M.C."/>
            <person name="Butler G."/>
            <person name="Nguyen T.T.M."/>
            <person name="Dewar K."/>
            <person name="Conant G."/>
            <person name="Drula E."/>
            <person name="Henrissat B."/>
            <person name="Hansel C."/>
            <person name="Singer S."/>
            <person name="Hutchinson M.I."/>
            <person name="de Vries R.P."/>
            <person name="Natvig D.O."/>
            <person name="Powell A.J."/>
            <person name="Tsang A."/>
            <person name="Grigoriev I.V."/>
        </authorList>
    </citation>
    <scope>NUCLEOTIDE SEQUENCE [LARGE SCALE GENOMIC DNA]</scope>
    <source>
        <strain evidence="1 2">ATCC 24622</strain>
    </source>
</reference>
<evidence type="ECO:0000313" key="1">
    <source>
        <dbReference type="EMBL" id="KAL1845015.1"/>
    </source>
</evidence>